<proteinExistence type="inferred from homology"/>
<dbReference type="Pfam" id="PF13561">
    <property type="entry name" value="adh_short_C2"/>
    <property type="match status" value="1"/>
</dbReference>
<dbReference type="PRINTS" id="PR00081">
    <property type="entry name" value="GDHRDH"/>
</dbReference>
<dbReference type="InterPro" id="IPR002347">
    <property type="entry name" value="SDR_fam"/>
</dbReference>
<dbReference type="NCBIfam" id="NF006598">
    <property type="entry name" value="PRK09135.1"/>
    <property type="match status" value="1"/>
</dbReference>
<dbReference type="RefSeq" id="WP_107494096.1">
    <property type="nucleotide sequence ID" value="NZ_PZKC01000010.1"/>
</dbReference>
<keyword evidence="4" id="KW-1185">Reference proteome</keyword>
<dbReference type="PANTHER" id="PTHR43639">
    <property type="entry name" value="OXIDOREDUCTASE, SHORT-CHAIN DEHYDROGENASE/REDUCTASE FAMILY (AFU_ORTHOLOGUE AFUA_5G02870)"/>
    <property type="match status" value="1"/>
</dbReference>
<evidence type="ECO:0000256" key="2">
    <source>
        <dbReference type="ARBA" id="ARBA00023002"/>
    </source>
</evidence>
<dbReference type="Proteomes" id="UP000241193">
    <property type="component" value="Unassembled WGS sequence"/>
</dbReference>
<dbReference type="Gene3D" id="3.40.50.720">
    <property type="entry name" value="NAD(P)-binding Rossmann-like Domain"/>
    <property type="match status" value="1"/>
</dbReference>
<evidence type="ECO:0000313" key="3">
    <source>
        <dbReference type="EMBL" id="PTD95855.1"/>
    </source>
</evidence>
<evidence type="ECO:0000256" key="1">
    <source>
        <dbReference type="ARBA" id="ARBA00006484"/>
    </source>
</evidence>
<reference evidence="3 4" key="1">
    <citation type="submission" date="2018-03" db="EMBL/GenBank/DDBJ databases">
        <authorList>
            <person name="Keele B.F."/>
        </authorList>
    </citation>
    <scope>NUCLEOTIDE SEQUENCE [LARGE SCALE GENOMIC DNA]</scope>
    <source>
        <strain evidence="3 4">D20</strain>
    </source>
</reference>
<protein>
    <submittedName>
        <fullName evidence="3">Pteridine reductase</fullName>
    </submittedName>
</protein>
<name>A0A2T4IDK8_9RHOO</name>
<keyword evidence="2" id="KW-0560">Oxidoreductase</keyword>
<dbReference type="SUPFAM" id="SSF51735">
    <property type="entry name" value="NAD(P)-binding Rossmann-fold domains"/>
    <property type="match status" value="1"/>
</dbReference>
<accession>A0A2T4IDK8</accession>
<dbReference type="InterPro" id="IPR020904">
    <property type="entry name" value="Sc_DH/Rdtase_CS"/>
</dbReference>
<organism evidence="3 4">
    <name type="scientific">Pseudothauera lacus</name>
    <dbReference type="NCBI Taxonomy" id="2136175"/>
    <lineage>
        <taxon>Bacteria</taxon>
        <taxon>Pseudomonadati</taxon>
        <taxon>Pseudomonadota</taxon>
        <taxon>Betaproteobacteria</taxon>
        <taxon>Rhodocyclales</taxon>
        <taxon>Zoogloeaceae</taxon>
        <taxon>Pseudothauera</taxon>
    </lineage>
</organism>
<dbReference type="InterPro" id="IPR036291">
    <property type="entry name" value="NAD(P)-bd_dom_sf"/>
</dbReference>
<dbReference type="PANTHER" id="PTHR43639:SF1">
    <property type="entry name" value="SHORT-CHAIN DEHYDROGENASE_REDUCTASE FAMILY PROTEIN"/>
    <property type="match status" value="1"/>
</dbReference>
<dbReference type="GO" id="GO:0016491">
    <property type="term" value="F:oxidoreductase activity"/>
    <property type="evidence" value="ECO:0007669"/>
    <property type="project" value="UniProtKB-KW"/>
</dbReference>
<gene>
    <name evidence="3" type="ORF">C8261_12730</name>
</gene>
<dbReference type="OrthoDB" id="9793499at2"/>
<evidence type="ECO:0000313" key="4">
    <source>
        <dbReference type="Proteomes" id="UP000241193"/>
    </source>
</evidence>
<sequence>MSTAPVILVTGAARRVGAEIARHLHAAGASVVLHYRNSADAAQALADTLNAARPHSAWLAAGDLAADGAPEAVVEQALARAGRLDGLVNNASSFFPTPLGQIDAAAWDDLIGSNLKGPLFLSQAAAPHLQAAGGAIVNIVDIHAERPLRHYPLYCAAKAGLLGLTRALALELAPAVRVNAVAPGPVEWPEDGQFSTAERADIVRHTLLGREGSAADVAGAVRFLLLDAPYVTGQILAVDGGRSARL</sequence>
<dbReference type="EMBL" id="PZKC01000010">
    <property type="protein sequence ID" value="PTD95855.1"/>
    <property type="molecule type" value="Genomic_DNA"/>
</dbReference>
<dbReference type="PROSITE" id="PS00061">
    <property type="entry name" value="ADH_SHORT"/>
    <property type="match status" value="1"/>
</dbReference>
<dbReference type="PRINTS" id="PR00080">
    <property type="entry name" value="SDRFAMILY"/>
</dbReference>
<comment type="similarity">
    <text evidence="1">Belongs to the short-chain dehydrogenases/reductases (SDR) family.</text>
</comment>
<dbReference type="AlphaFoldDB" id="A0A2T4IDK8"/>
<comment type="caution">
    <text evidence="3">The sequence shown here is derived from an EMBL/GenBank/DDBJ whole genome shotgun (WGS) entry which is preliminary data.</text>
</comment>
<dbReference type="FunFam" id="3.40.50.720:FF:000084">
    <property type="entry name" value="Short-chain dehydrogenase reductase"/>
    <property type="match status" value="1"/>
</dbReference>
<reference evidence="3 4" key="2">
    <citation type="submission" date="2018-04" db="EMBL/GenBank/DDBJ databases">
        <title>Thauera lacus sp. nov., isolated from an saline lake in Inner Mongolia, China.</title>
        <authorList>
            <person name="Liang Q.-Y."/>
        </authorList>
    </citation>
    <scope>NUCLEOTIDE SEQUENCE [LARGE SCALE GENOMIC DNA]</scope>
    <source>
        <strain evidence="3 4">D20</strain>
    </source>
</reference>